<accession>Q0F1I8</accession>
<dbReference type="AlphaFoldDB" id="Q0F1I8"/>
<dbReference type="EMBL" id="AATS01000003">
    <property type="protein sequence ID" value="EAU55203.1"/>
    <property type="molecule type" value="Genomic_DNA"/>
</dbReference>
<proteinExistence type="predicted"/>
<evidence type="ECO:0000313" key="3">
    <source>
        <dbReference type="Proteomes" id="UP000005297"/>
    </source>
</evidence>
<comment type="caution">
    <text evidence="2">The sequence shown here is derived from an EMBL/GenBank/DDBJ whole genome shotgun (WGS) entry which is preliminary data.</text>
</comment>
<dbReference type="InterPro" id="IPR024467">
    <property type="entry name" value="Xre/MbcA/ParS-like_toxin-bd"/>
</dbReference>
<dbReference type="eggNOG" id="ENOG5030ZYM">
    <property type="taxonomic scope" value="Bacteria"/>
</dbReference>
<dbReference type="Proteomes" id="UP000005297">
    <property type="component" value="Unassembled WGS sequence"/>
</dbReference>
<feature type="domain" description="Antitoxin Xre/MbcA/ParS-like toxin-binding" evidence="1">
    <location>
        <begin position="93"/>
        <end position="144"/>
    </location>
</feature>
<reference evidence="2 3" key="1">
    <citation type="submission" date="2006-09" db="EMBL/GenBank/DDBJ databases">
        <authorList>
            <person name="Emerson D."/>
            <person name="Ferriera S."/>
            <person name="Johnson J."/>
            <person name="Kravitz S."/>
            <person name="Halpern A."/>
            <person name="Remington K."/>
            <person name="Beeson K."/>
            <person name="Tran B."/>
            <person name="Rogers Y.-H."/>
            <person name="Friedman R."/>
            <person name="Venter J.C."/>
        </authorList>
    </citation>
    <scope>NUCLEOTIDE SEQUENCE [LARGE SCALE GENOMIC DNA]</scope>
    <source>
        <strain evidence="2 3">PV-1</strain>
    </source>
</reference>
<dbReference type="InParanoid" id="Q0F1I8"/>
<organism evidence="2 3">
    <name type="scientific">Mariprofundus ferrooxydans PV-1</name>
    <dbReference type="NCBI Taxonomy" id="314345"/>
    <lineage>
        <taxon>Bacteria</taxon>
        <taxon>Pseudomonadati</taxon>
        <taxon>Pseudomonadota</taxon>
        <taxon>Candidatius Mariprofundia</taxon>
        <taxon>Mariprofundales</taxon>
        <taxon>Mariprofundaceae</taxon>
        <taxon>Mariprofundus</taxon>
    </lineage>
</organism>
<dbReference type="Pfam" id="PF09722">
    <property type="entry name" value="Xre_MbcA_ParS_C"/>
    <property type="match status" value="1"/>
</dbReference>
<evidence type="ECO:0000259" key="1">
    <source>
        <dbReference type="Pfam" id="PF09722"/>
    </source>
</evidence>
<dbReference type="HOGENOM" id="CLU_123925_2_0_0"/>
<evidence type="ECO:0000313" key="2">
    <source>
        <dbReference type="EMBL" id="EAU55203.1"/>
    </source>
</evidence>
<sequence>MKVTCAKICKLDRRRSVVTAVSRKLDKTNRRALARMTTKVFQYWKLTNSNQLAMLGLSNASHSTLLRYRHGAPMASNRDLLERAGHILSIHKSLRLIFPQDRDLAYAWMTQRNQAFHGKSPVEVISEWGFTGLLMIRTYLDRCRQH</sequence>
<dbReference type="OrthoDB" id="117888at2"/>
<dbReference type="RefSeq" id="WP_009849666.1">
    <property type="nucleotide sequence ID" value="NZ_DS022294.1"/>
</dbReference>
<name>Q0F1I8_9PROT</name>
<gene>
    <name evidence="2" type="ORF">SPV1_10741</name>
</gene>
<keyword evidence="3" id="KW-1185">Reference proteome</keyword>
<protein>
    <recommendedName>
        <fullName evidence="1">Antitoxin Xre/MbcA/ParS-like toxin-binding domain-containing protein</fullName>
    </recommendedName>
</protein>